<dbReference type="SMART" id="SM00360">
    <property type="entry name" value="RRM"/>
    <property type="match status" value="1"/>
</dbReference>
<evidence type="ECO:0000313" key="4">
    <source>
        <dbReference type="EMBL" id="KAK6913875.1"/>
    </source>
</evidence>
<keyword evidence="5" id="KW-1185">Reference proteome</keyword>
<dbReference type="InterPro" id="IPR035979">
    <property type="entry name" value="RBD_domain_sf"/>
</dbReference>
<proteinExistence type="predicted"/>
<accession>A0AAN8YVF7</accession>
<dbReference type="Proteomes" id="UP001370490">
    <property type="component" value="Unassembled WGS sequence"/>
</dbReference>
<dbReference type="InterPro" id="IPR052462">
    <property type="entry name" value="SLIRP/GR-RBP-like"/>
</dbReference>
<dbReference type="InterPro" id="IPR012677">
    <property type="entry name" value="Nucleotide-bd_a/b_plait_sf"/>
</dbReference>
<dbReference type="Pfam" id="PF00076">
    <property type="entry name" value="RRM_1"/>
    <property type="match status" value="1"/>
</dbReference>
<evidence type="ECO:0000259" key="3">
    <source>
        <dbReference type="PROSITE" id="PS50102"/>
    </source>
</evidence>
<gene>
    <name evidence="4" type="ORF">RJ641_021196</name>
</gene>
<keyword evidence="1 2" id="KW-0694">RNA-binding</keyword>
<name>A0AAN8YVF7_9MAGN</name>
<evidence type="ECO:0000313" key="5">
    <source>
        <dbReference type="Proteomes" id="UP001370490"/>
    </source>
</evidence>
<comment type="caution">
    <text evidence="4">The sequence shown here is derived from an EMBL/GenBank/DDBJ whole genome shotgun (WGS) entry which is preliminary data.</text>
</comment>
<evidence type="ECO:0000256" key="1">
    <source>
        <dbReference type="ARBA" id="ARBA00022884"/>
    </source>
</evidence>
<organism evidence="4 5">
    <name type="scientific">Dillenia turbinata</name>
    <dbReference type="NCBI Taxonomy" id="194707"/>
    <lineage>
        <taxon>Eukaryota</taxon>
        <taxon>Viridiplantae</taxon>
        <taxon>Streptophyta</taxon>
        <taxon>Embryophyta</taxon>
        <taxon>Tracheophyta</taxon>
        <taxon>Spermatophyta</taxon>
        <taxon>Magnoliopsida</taxon>
        <taxon>eudicotyledons</taxon>
        <taxon>Gunneridae</taxon>
        <taxon>Pentapetalae</taxon>
        <taxon>Dilleniales</taxon>
        <taxon>Dilleniaceae</taxon>
        <taxon>Dillenia</taxon>
    </lineage>
</organism>
<dbReference type="Gene3D" id="3.30.70.330">
    <property type="match status" value="1"/>
</dbReference>
<dbReference type="GO" id="GO:0003723">
    <property type="term" value="F:RNA binding"/>
    <property type="evidence" value="ECO:0007669"/>
    <property type="project" value="UniProtKB-UniRule"/>
</dbReference>
<reference evidence="4 5" key="1">
    <citation type="submission" date="2023-12" db="EMBL/GenBank/DDBJ databases">
        <title>A high-quality genome assembly for Dillenia turbinata (Dilleniales).</title>
        <authorList>
            <person name="Chanderbali A."/>
        </authorList>
    </citation>
    <scope>NUCLEOTIDE SEQUENCE [LARGE SCALE GENOMIC DNA]</scope>
    <source>
        <strain evidence="4">LSX21</strain>
        <tissue evidence="4">Leaf</tissue>
    </source>
</reference>
<feature type="domain" description="RRM" evidence="3">
    <location>
        <begin position="70"/>
        <end position="148"/>
    </location>
</feature>
<dbReference type="PROSITE" id="PS50102">
    <property type="entry name" value="RRM"/>
    <property type="match status" value="1"/>
</dbReference>
<dbReference type="EMBL" id="JBAMMX010000026">
    <property type="protein sequence ID" value="KAK6913875.1"/>
    <property type="molecule type" value="Genomic_DNA"/>
</dbReference>
<dbReference type="AlphaFoldDB" id="A0AAN8YVF7"/>
<sequence>MSLISSLPPSILISCIQFQKNKSLISENLGIKSVKSSVSASVHKSSQTDHKFRRYASSDSSTDQDSFPLTRIFVKGLPQSISERSLRKAFAHIGEVSRVKIVTDKRSGQPVGFAYVWFSSEDSAQLAVKEMNGQFVDGRFIYVTIARPGSCKTRVKPYKF</sequence>
<dbReference type="SUPFAM" id="SSF54928">
    <property type="entry name" value="RNA-binding domain, RBD"/>
    <property type="match status" value="1"/>
</dbReference>
<dbReference type="PANTHER" id="PTHR48027">
    <property type="entry name" value="HETEROGENEOUS NUCLEAR RIBONUCLEOPROTEIN 87F-RELATED"/>
    <property type="match status" value="1"/>
</dbReference>
<dbReference type="InterPro" id="IPR000504">
    <property type="entry name" value="RRM_dom"/>
</dbReference>
<protein>
    <submittedName>
        <fullName evidence="4">RNA recognition motif domain</fullName>
    </submittedName>
</protein>
<evidence type="ECO:0000256" key="2">
    <source>
        <dbReference type="PROSITE-ProRule" id="PRU00176"/>
    </source>
</evidence>